<evidence type="ECO:0000256" key="2">
    <source>
        <dbReference type="SAM" id="MobiDB-lite"/>
    </source>
</evidence>
<feature type="coiled-coil region" evidence="1">
    <location>
        <begin position="899"/>
        <end position="926"/>
    </location>
</feature>
<dbReference type="STRING" id="83401.SAMN05421742_11164"/>
<dbReference type="RefSeq" id="WP_092621249.1">
    <property type="nucleotide sequence ID" value="NZ_FNCV01000011.1"/>
</dbReference>
<dbReference type="AlphaFoldDB" id="A0A1G8EWN5"/>
<evidence type="ECO:0000259" key="4">
    <source>
        <dbReference type="Pfam" id="PF20155"/>
    </source>
</evidence>
<protein>
    <submittedName>
        <fullName evidence="5">Phage tail tape measure protein, lambda family</fullName>
    </submittedName>
</protein>
<feature type="compositionally biased region" description="Polar residues" evidence="2">
    <location>
        <begin position="1148"/>
        <end position="1160"/>
    </location>
</feature>
<name>A0A1G8EWN5_9PROT</name>
<dbReference type="EMBL" id="FNCV01000011">
    <property type="protein sequence ID" value="SDH74255.1"/>
    <property type="molecule type" value="Genomic_DNA"/>
</dbReference>
<feature type="region of interest" description="Disordered" evidence="2">
    <location>
        <begin position="1140"/>
        <end position="1166"/>
    </location>
</feature>
<dbReference type="Pfam" id="PF09718">
    <property type="entry name" value="Tape_meas_lam_C"/>
    <property type="match status" value="1"/>
</dbReference>
<evidence type="ECO:0000259" key="3">
    <source>
        <dbReference type="Pfam" id="PF09718"/>
    </source>
</evidence>
<dbReference type="InterPro" id="IPR013491">
    <property type="entry name" value="Tape_meas_N"/>
</dbReference>
<dbReference type="InterPro" id="IPR006431">
    <property type="entry name" value="Phage_tape_meas_C"/>
</dbReference>
<gene>
    <name evidence="5" type="ORF">SAMN05421742_11164</name>
</gene>
<sequence>MSQGLTLAIRLTGDGSDLRGELQVSRAELDKLGRGARSTGGALGDLSERAGRTGRAVEDMGGRARGTVGALSALYHAAAAYGGLRLAESAFRTADAYHALQARLRVATDGFGNAATVQARLLEISNDTGGSFESMVEMFQRGALGAREMGRSAEDVVRLTEIVQKLGVISGASGEALKAGGMQFSQALTSGVMRAEEFNSVMENIPAVGVAIAEGLGVSTGRLRQMVLDGQVLSEDVFEALLSQSEKVNAQFEQIPLLLLRARQAAGKTLSQQIGEMDTDLGLTAGAAEALQAVADNGEAVRAVLEAVAVTAGVAGAALGGRLTAALAGSAGGWLRNARAIKQEHEALLAEQAALRGAFLPDRQRLVAVNAQVAASERRLAAVLLSGATATGRLSVATRALTGARAALGGVVGLLGGPLGVAVTGATVAIGWLATQQTAAEQATRAHTAAVEAFEDAQRQARGAVSETTEAIQAQTGAAWQNARRLAEESLAQAEDALAFQRQLLRHADDGVFALPWKDATHTFRDLMAEWEAGRIEVDALADGLRALGDAAPEWKDTTDQVIEAAAAYGAAETAVARAAAQLKRANGEALTPAEEALLGIAEAGQEASREVDRVGTVSDRARERLQGLNVEVSRMRAALDLYSAGGDLGGVEQFLDTSVRRQEAAELARDSGIPAGDVEARLARVETTGQLLDLARRVATTEERAATVRRQSLALVERAVALGLSEARAADLRAGVEREYAAAVAKTAREVDTAARQAREARADLRAGLAAEAEELALRVRHAGDESGELEVQLRLLRMRRELEAAGVTDAAALVAALEEQVRAIEAGTQALEARRVVDRQAARLAAETEELALRARYAGDETGELQIQLRLLELRRELEAAGLKDVDAILARREAELRANAAVAGELERQAEALQRQAALLDGITGPADSYRQSMADLAALLDAGAISAEQYAAKARDLRLEMLAYATDAASGFERGWLRVQQTIEDTASVAEDAVVNAYNNMEDALVDFITTGEADFSDLIDSMLADITRLAIRTMAMQGLEALGATGADGGLDLSGLFSGVGDLFSGLFGAATGADMVVGGRGGTDSKVVAIRTTPGESIHVRTPAQRAATFGHEVGHVTAPIRPTVNQYISTPDADSFRRSQRQVATSAGRSLNRQMRRNG</sequence>
<keyword evidence="6" id="KW-1185">Reference proteome</keyword>
<evidence type="ECO:0000313" key="6">
    <source>
        <dbReference type="Proteomes" id="UP000217076"/>
    </source>
</evidence>
<feature type="domain" description="Bacteriophage tail tape measure C-terminal" evidence="3">
    <location>
        <begin position="971"/>
        <end position="1042"/>
    </location>
</feature>
<dbReference type="Proteomes" id="UP000217076">
    <property type="component" value="Unassembled WGS sequence"/>
</dbReference>
<accession>A0A1G8EWN5</accession>
<proteinExistence type="predicted"/>
<evidence type="ECO:0000313" key="5">
    <source>
        <dbReference type="EMBL" id="SDH74255.1"/>
    </source>
</evidence>
<organism evidence="5 6">
    <name type="scientific">Roseospirillum parvum</name>
    <dbReference type="NCBI Taxonomy" id="83401"/>
    <lineage>
        <taxon>Bacteria</taxon>
        <taxon>Pseudomonadati</taxon>
        <taxon>Pseudomonadota</taxon>
        <taxon>Alphaproteobacteria</taxon>
        <taxon>Rhodospirillales</taxon>
        <taxon>Rhodospirillaceae</taxon>
        <taxon>Roseospirillum</taxon>
    </lineage>
</organism>
<dbReference type="OrthoDB" id="38641at2"/>
<dbReference type="Pfam" id="PF20155">
    <property type="entry name" value="TMP_3"/>
    <property type="match status" value="1"/>
</dbReference>
<keyword evidence="1" id="KW-0175">Coiled coil</keyword>
<reference evidence="6" key="1">
    <citation type="submission" date="2016-10" db="EMBL/GenBank/DDBJ databases">
        <authorList>
            <person name="Varghese N."/>
            <person name="Submissions S."/>
        </authorList>
    </citation>
    <scope>NUCLEOTIDE SEQUENCE [LARGE SCALE GENOMIC DNA]</scope>
    <source>
        <strain evidence="6">930I</strain>
    </source>
</reference>
<evidence type="ECO:0000256" key="1">
    <source>
        <dbReference type="SAM" id="Coils"/>
    </source>
</evidence>
<dbReference type="NCBIfam" id="TIGR02675">
    <property type="entry name" value="tape_meas_nterm"/>
    <property type="match status" value="1"/>
</dbReference>
<feature type="domain" description="Tape measure protein N-terminal" evidence="4">
    <location>
        <begin position="89"/>
        <end position="278"/>
    </location>
</feature>